<protein>
    <submittedName>
        <fullName evidence="2">Pseudaminic acid synthase</fullName>
    </submittedName>
</protein>
<dbReference type="Proteomes" id="UP000230052">
    <property type="component" value="Unassembled WGS sequence"/>
</dbReference>
<dbReference type="CDD" id="cd11615">
    <property type="entry name" value="SAF_NeuB_like"/>
    <property type="match status" value="1"/>
</dbReference>
<evidence type="ECO:0000259" key="1">
    <source>
        <dbReference type="PROSITE" id="PS50844"/>
    </source>
</evidence>
<reference evidence="2 3" key="1">
    <citation type="submission" date="2017-09" db="EMBL/GenBank/DDBJ databases">
        <title>Depth-based differentiation of microbial function through sediment-hosted aquifers and enrichment of novel symbionts in the deep terrestrial subsurface.</title>
        <authorList>
            <person name="Probst A.J."/>
            <person name="Ladd B."/>
            <person name="Jarett J.K."/>
            <person name="Geller-Mcgrath D.E."/>
            <person name="Sieber C.M."/>
            <person name="Emerson J.B."/>
            <person name="Anantharaman K."/>
            <person name="Thomas B.C."/>
            <person name="Malmstrom R."/>
            <person name="Stieglmeier M."/>
            <person name="Klingl A."/>
            <person name="Woyke T."/>
            <person name="Ryan C.M."/>
            <person name="Banfield J.F."/>
        </authorList>
    </citation>
    <scope>NUCLEOTIDE SEQUENCE [LARGE SCALE GENOMIC DNA]</scope>
    <source>
        <strain evidence="2">CG07_land_8_20_14_0_80_42_15</strain>
    </source>
</reference>
<dbReference type="InterPro" id="IPR036732">
    <property type="entry name" value="AFP_Neu5c_C_sf"/>
</dbReference>
<accession>A0A2J0KTK8</accession>
<comment type="caution">
    <text evidence="2">The sequence shown here is derived from an EMBL/GenBank/DDBJ whole genome shotgun (WGS) entry which is preliminary data.</text>
</comment>
<dbReference type="NCBIfam" id="TIGR03586">
    <property type="entry name" value="PseI"/>
    <property type="match status" value="1"/>
</dbReference>
<dbReference type="PROSITE" id="PS50844">
    <property type="entry name" value="AFP_LIKE"/>
    <property type="match status" value="1"/>
</dbReference>
<dbReference type="InterPro" id="IPR006190">
    <property type="entry name" value="SAF_AFP_Neu5Ac"/>
</dbReference>
<gene>
    <name evidence="2" type="primary">pseI</name>
    <name evidence="2" type="ORF">COS99_03400</name>
</gene>
<dbReference type="InterPro" id="IPR020030">
    <property type="entry name" value="Pseudaminic_synth_PseI"/>
</dbReference>
<dbReference type="GO" id="GO:0016051">
    <property type="term" value="P:carbohydrate biosynthetic process"/>
    <property type="evidence" value="ECO:0007669"/>
    <property type="project" value="InterPro"/>
</dbReference>
<sequence>MKEAMDLDIKFLKNCFIVTEISANHCRNFKQAIALIKKAKECGADAVKFQTYTPDTLTIDVDNKYFRIKHPKWKGQTLYQLYRKAYTPWLWFKKLKRIADSLGIIFYSTAFDKTSVDFLEELNVPIHKISSFELVDLPLIEYVARTKKPLMLSTGMATLSEVKEAVNAAEKAGAKDIILLRCVSNYPAKPEEMNLKTILHMQKLFKCPIGLSDHTLGIAVSLAAVSLGAKVIEKHFILSRNIKTPDSFFSIEPQELLELVRNIRIVEKSLGRVHYGSTEGETKNKVFRRSLFIVKDIKKGEKFTEENIRSIRPAYGIHPKYFKHVIGKKAKRDIKKGAPLKLELVS</sequence>
<dbReference type="Pfam" id="PF08666">
    <property type="entry name" value="SAF"/>
    <property type="match status" value="1"/>
</dbReference>
<evidence type="ECO:0000313" key="3">
    <source>
        <dbReference type="Proteomes" id="UP000230052"/>
    </source>
</evidence>
<evidence type="ECO:0000313" key="2">
    <source>
        <dbReference type="EMBL" id="PIU41831.1"/>
    </source>
</evidence>
<dbReference type="InterPro" id="IPR013974">
    <property type="entry name" value="SAF"/>
</dbReference>
<dbReference type="Gene3D" id="3.20.20.70">
    <property type="entry name" value="Aldolase class I"/>
    <property type="match status" value="1"/>
</dbReference>
<dbReference type="GO" id="GO:0047444">
    <property type="term" value="F:N-acylneuraminate-9-phosphate synthase activity"/>
    <property type="evidence" value="ECO:0007669"/>
    <property type="project" value="TreeGrafter"/>
</dbReference>
<name>A0A2J0KTK8_9BACT</name>
<dbReference type="InterPro" id="IPR013785">
    <property type="entry name" value="Aldolase_TIM"/>
</dbReference>
<organism evidence="2 3">
    <name type="scientific">Candidatus Aquitaenariimonas noxiae</name>
    <dbReference type="NCBI Taxonomy" id="1974741"/>
    <lineage>
        <taxon>Bacteria</taxon>
        <taxon>Pseudomonadati</taxon>
        <taxon>Candidatus Omnitrophota</taxon>
        <taxon>Candidatus Aquitaenariimonas</taxon>
    </lineage>
</organism>
<dbReference type="Gene3D" id="3.90.1210.10">
    <property type="entry name" value="Antifreeze-like/N-acetylneuraminic acid synthase C-terminal domain"/>
    <property type="match status" value="1"/>
</dbReference>
<dbReference type="InterPro" id="IPR057736">
    <property type="entry name" value="SAF_PseI/NeuA/NeuB"/>
</dbReference>
<dbReference type="SUPFAM" id="SSF51569">
    <property type="entry name" value="Aldolase"/>
    <property type="match status" value="1"/>
</dbReference>
<dbReference type="EMBL" id="PEWV01000032">
    <property type="protein sequence ID" value="PIU41831.1"/>
    <property type="molecule type" value="Genomic_DNA"/>
</dbReference>
<proteinExistence type="predicted"/>
<dbReference type="AlphaFoldDB" id="A0A2J0KTK8"/>
<dbReference type="InterPro" id="IPR013132">
    <property type="entry name" value="PseI/NeuA/B-like_N"/>
</dbReference>
<dbReference type="PANTHER" id="PTHR42966">
    <property type="entry name" value="N-ACETYLNEURAMINATE SYNTHASE"/>
    <property type="match status" value="1"/>
</dbReference>
<dbReference type="SMART" id="SM00858">
    <property type="entry name" value="SAF"/>
    <property type="match status" value="1"/>
</dbReference>
<dbReference type="PANTHER" id="PTHR42966:SF2">
    <property type="entry name" value="PSEUDAMINIC ACID SYNTHASE"/>
    <property type="match status" value="1"/>
</dbReference>
<dbReference type="SUPFAM" id="SSF51269">
    <property type="entry name" value="AFP III-like domain"/>
    <property type="match status" value="1"/>
</dbReference>
<dbReference type="Pfam" id="PF03102">
    <property type="entry name" value="NeuB"/>
    <property type="match status" value="1"/>
</dbReference>
<dbReference type="InterPro" id="IPR051690">
    <property type="entry name" value="PseI-like"/>
</dbReference>
<feature type="domain" description="AFP-like" evidence="1">
    <location>
        <begin position="290"/>
        <end position="346"/>
    </location>
</feature>